<dbReference type="InterPro" id="IPR005467">
    <property type="entry name" value="His_kinase_dom"/>
</dbReference>
<keyword evidence="11" id="KW-0812">Transmembrane</keyword>
<dbReference type="STRING" id="1642646.ING2E5A_1392"/>
<dbReference type="PROSITE" id="PS50005">
    <property type="entry name" value="TPR"/>
    <property type="match status" value="2"/>
</dbReference>
<dbReference type="AlphaFoldDB" id="A0A1G4G6X4"/>
<comment type="catalytic activity">
    <reaction evidence="1">
        <text>ATP + protein L-histidine = ADP + protein N-phospho-L-histidine.</text>
        <dbReference type="EC" id="2.7.13.3"/>
    </reaction>
</comment>
<feature type="repeat" description="TPR" evidence="9">
    <location>
        <begin position="106"/>
        <end position="139"/>
    </location>
</feature>
<feature type="domain" description="Histidine kinase" evidence="12">
    <location>
        <begin position="575"/>
        <end position="661"/>
    </location>
</feature>
<dbReference type="GO" id="GO:0000155">
    <property type="term" value="F:phosphorelay sensor kinase activity"/>
    <property type="evidence" value="ECO:0007669"/>
    <property type="project" value="InterPro"/>
</dbReference>
<evidence type="ECO:0000313" key="13">
    <source>
        <dbReference type="EMBL" id="SCM57551.1"/>
    </source>
</evidence>
<evidence type="ECO:0000256" key="4">
    <source>
        <dbReference type="ARBA" id="ARBA00022679"/>
    </source>
</evidence>
<keyword evidence="3" id="KW-0597">Phosphoprotein</keyword>
<keyword evidence="8" id="KW-0902">Two-component regulatory system</keyword>
<feature type="repeat" description="TPR" evidence="9">
    <location>
        <begin position="146"/>
        <end position="179"/>
    </location>
</feature>
<evidence type="ECO:0000256" key="6">
    <source>
        <dbReference type="ARBA" id="ARBA00022777"/>
    </source>
</evidence>
<dbReference type="SUPFAM" id="SSF48452">
    <property type="entry name" value="TPR-like"/>
    <property type="match status" value="2"/>
</dbReference>
<dbReference type="InterPro" id="IPR003594">
    <property type="entry name" value="HATPase_dom"/>
</dbReference>
<dbReference type="CDD" id="cd16917">
    <property type="entry name" value="HATPase_UhpB-NarQ-NarX-like"/>
    <property type="match status" value="1"/>
</dbReference>
<dbReference type="EMBL" id="LT608328">
    <property type="protein sequence ID" value="SCM57551.1"/>
    <property type="molecule type" value="Genomic_DNA"/>
</dbReference>
<keyword evidence="14" id="KW-1185">Reference proteome</keyword>
<keyword evidence="10" id="KW-0175">Coiled coil</keyword>
<dbReference type="Gene3D" id="1.25.40.10">
    <property type="entry name" value="Tetratricopeptide repeat domain"/>
    <property type="match status" value="2"/>
</dbReference>
<evidence type="ECO:0000256" key="10">
    <source>
        <dbReference type="SAM" id="Coils"/>
    </source>
</evidence>
<dbReference type="EC" id="2.7.13.3" evidence="2"/>
<feature type="transmembrane region" description="Helical" evidence="11">
    <location>
        <begin position="12"/>
        <end position="38"/>
    </location>
</feature>
<dbReference type="SUPFAM" id="SSF55874">
    <property type="entry name" value="ATPase domain of HSP90 chaperone/DNA topoisomerase II/histidine kinase"/>
    <property type="match status" value="1"/>
</dbReference>
<dbReference type="GO" id="GO:0005524">
    <property type="term" value="F:ATP binding"/>
    <property type="evidence" value="ECO:0007669"/>
    <property type="project" value="UniProtKB-KW"/>
</dbReference>
<evidence type="ECO:0000256" key="3">
    <source>
        <dbReference type="ARBA" id="ARBA00022553"/>
    </source>
</evidence>
<dbReference type="Pfam" id="PF13424">
    <property type="entry name" value="TPR_12"/>
    <property type="match status" value="1"/>
</dbReference>
<keyword evidence="5" id="KW-0547">Nucleotide-binding</keyword>
<gene>
    <name evidence="13" type="primary">nreB</name>
    <name evidence="13" type="ORF">ING2E5A_1392</name>
</gene>
<dbReference type="InterPro" id="IPR011990">
    <property type="entry name" value="TPR-like_helical_dom_sf"/>
</dbReference>
<dbReference type="SMART" id="SM00387">
    <property type="entry name" value="HATPase_c"/>
    <property type="match status" value="1"/>
</dbReference>
<feature type="transmembrane region" description="Helical" evidence="11">
    <location>
        <begin position="412"/>
        <end position="433"/>
    </location>
</feature>
<evidence type="ECO:0000256" key="5">
    <source>
        <dbReference type="ARBA" id="ARBA00022741"/>
    </source>
</evidence>
<dbReference type="Gene3D" id="3.30.565.10">
    <property type="entry name" value="Histidine kinase-like ATPase, C-terminal domain"/>
    <property type="match status" value="1"/>
</dbReference>
<dbReference type="KEGG" id="pmuc:ING2E5A_1392"/>
<proteinExistence type="predicted"/>
<name>A0A1G4G6X4_9BACT</name>
<keyword evidence="11" id="KW-1133">Transmembrane helix</keyword>
<evidence type="ECO:0000313" key="14">
    <source>
        <dbReference type="Proteomes" id="UP000178485"/>
    </source>
</evidence>
<dbReference type="PROSITE" id="PS50109">
    <property type="entry name" value="HIS_KIN"/>
    <property type="match status" value="1"/>
</dbReference>
<dbReference type="InterPro" id="IPR011712">
    <property type="entry name" value="Sig_transdc_His_kin_sub3_dim/P"/>
</dbReference>
<feature type="coiled-coil region" evidence="10">
    <location>
        <begin position="380"/>
        <end position="411"/>
    </location>
</feature>
<evidence type="ECO:0000256" key="2">
    <source>
        <dbReference type="ARBA" id="ARBA00012438"/>
    </source>
</evidence>
<keyword evidence="6 13" id="KW-0418">Kinase</keyword>
<evidence type="ECO:0000256" key="1">
    <source>
        <dbReference type="ARBA" id="ARBA00000085"/>
    </source>
</evidence>
<keyword evidence="9" id="KW-0802">TPR repeat</keyword>
<keyword evidence="4 13" id="KW-0808">Transferase</keyword>
<evidence type="ECO:0000256" key="11">
    <source>
        <dbReference type="SAM" id="Phobius"/>
    </source>
</evidence>
<dbReference type="PANTHER" id="PTHR24421">
    <property type="entry name" value="NITRATE/NITRITE SENSOR PROTEIN NARX-RELATED"/>
    <property type="match status" value="1"/>
</dbReference>
<dbReference type="InterPro" id="IPR019734">
    <property type="entry name" value="TPR_rpt"/>
</dbReference>
<dbReference type="Gene3D" id="1.20.5.1930">
    <property type="match status" value="1"/>
</dbReference>
<dbReference type="Pfam" id="PF13181">
    <property type="entry name" value="TPR_8"/>
    <property type="match status" value="1"/>
</dbReference>
<reference evidence="13 14" key="1">
    <citation type="submission" date="2016-08" db="EMBL/GenBank/DDBJ databases">
        <authorList>
            <person name="Seilhamer J.J."/>
        </authorList>
    </citation>
    <scope>NUCLEOTIDE SEQUENCE [LARGE SCALE GENOMIC DNA]</scope>
    <source>
        <strain evidence="13">ING2-E5A</strain>
    </source>
</reference>
<protein>
    <recommendedName>
        <fullName evidence="2">histidine kinase</fullName>
        <ecNumber evidence="2">2.7.13.3</ecNumber>
    </recommendedName>
</protein>
<keyword evidence="11" id="KW-0472">Membrane</keyword>
<dbReference type="GO" id="GO:0016020">
    <property type="term" value="C:membrane"/>
    <property type="evidence" value="ECO:0007669"/>
    <property type="project" value="InterPro"/>
</dbReference>
<dbReference type="PANTHER" id="PTHR24421:SF10">
    <property type="entry name" value="NITRATE_NITRITE SENSOR PROTEIN NARQ"/>
    <property type="match status" value="1"/>
</dbReference>
<dbReference type="Pfam" id="PF02518">
    <property type="entry name" value="HATPase_c"/>
    <property type="match status" value="1"/>
</dbReference>
<evidence type="ECO:0000256" key="8">
    <source>
        <dbReference type="ARBA" id="ARBA00023012"/>
    </source>
</evidence>
<dbReference type="InterPro" id="IPR036890">
    <property type="entry name" value="HATPase_C_sf"/>
</dbReference>
<organism evidence="13 14">
    <name type="scientific">Petrimonas mucosa</name>
    <dbReference type="NCBI Taxonomy" id="1642646"/>
    <lineage>
        <taxon>Bacteria</taxon>
        <taxon>Pseudomonadati</taxon>
        <taxon>Bacteroidota</taxon>
        <taxon>Bacteroidia</taxon>
        <taxon>Bacteroidales</taxon>
        <taxon>Dysgonomonadaceae</taxon>
        <taxon>Petrimonas</taxon>
    </lineage>
</organism>
<dbReference type="Proteomes" id="UP000178485">
    <property type="component" value="Chromosome i"/>
</dbReference>
<evidence type="ECO:0000256" key="7">
    <source>
        <dbReference type="ARBA" id="ARBA00022840"/>
    </source>
</evidence>
<evidence type="ECO:0000259" key="12">
    <source>
        <dbReference type="PROSITE" id="PS50109"/>
    </source>
</evidence>
<evidence type="ECO:0000256" key="9">
    <source>
        <dbReference type="PROSITE-ProRule" id="PRU00339"/>
    </source>
</evidence>
<dbReference type="GO" id="GO:0046983">
    <property type="term" value="F:protein dimerization activity"/>
    <property type="evidence" value="ECO:0007669"/>
    <property type="project" value="InterPro"/>
</dbReference>
<dbReference type="SMART" id="SM00028">
    <property type="entry name" value="TPR"/>
    <property type="match status" value="5"/>
</dbReference>
<sequence length="661" mass="75007">MTILVCRGNAVILIIITLSKMGTFIRSRGLIVLFLGLFMRSLCGTAQSLDSLENLLSGNSLSSEEYLTVCDDLSWGYLDHDFGKSRQYALLGIERAKSDKNPLMEARLYRNLGVAYYMNSQMDTALAYLNRSLEKAVHLNDEQLEAAVYSAIGNLHNVSGDYKEALTYYLKALPIFERYNNKDRIRSLLGNIATLYFSLINLNQAEKYYMELEKASEEANDLYNIGRAYEGFSKIALKRNDFRSSLEYSEKAAEIFHKGGYKSSEAIALQGIAMVYYLDFKDYAKAKEYALKALKLTQEIGYGADIVGSLNILSNIYFNEKDYVNCLNSAREAIATDTTDANVTTNLYANMVRAGIFLNNHQETLEYFDKYRRLIDIRSSTEFERAMAELEKKYQTEKKELRIRNLEKEKRLHFIIYLVSTFGLFLFLLVLYLRTKTIKANEELNRQKIIQLEQEKQLIAAQAVMSGETAERTRLARDLHDGLGGMLSAVKLNLFDMKQNVIIEEEDVARFNKVMEMLDASIRELRRVAHNMMPETLSRYGLKSALNDFCNNFRNVKFHYFGTEQRLEKKIETVIYRAATELINNALKHSGAETVNVQLVCGPDLISLNVQDDGKGFDTAAETSGAGLDNIRTRVAAVNGSMNIHSAPGEGTEVDVEIKIL</sequence>
<dbReference type="Pfam" id="PF07730">
    <property type="entry name" value="HisKA_3"/>
    <property type="match status" value="1"/>
</dbReference>
<keyword evidence="7" id="KW-0067">ATP-binding</keyword>
<dbReference type="InterPro" id="IPR050482">
    <property type="entry name" value="Sensor_HK_TwoCompSys"/>
</dbReference>
<accession>A0A1G4G6X4</accession>